<keyword evidence="2" id="KW-1185">Reference proteome</keyword>
<protein>
    <recommendedName>
        <fullName evidence="3">TIGR02646 family protein</fullName>
    </recommendedName>
</protein>
<reference evidence="1 2" key="1">
    <citation type="submission" date="2020-01" db="EMBL/GenBank/DDBJ databases">
        <title>Insect and environment-associated Actinomycetes.</title>
        <authorList>
            <person name="Currrie C."/>
            <person name="Chevrette M."/>
            <person name="Carlson C."/>
            <person name="Stubbendieck R."/>
            <person name="Wendt-Pienkowski E."/>
        </authorList>
    </citation>
    <scope>NUCLEOTIDE SEQUENCE [LARGE SCALE GENOMIC DNA]</scope>
    <source>
        <strain evidence="1 2">SID8386</strain>
    </source>
</reference>
<dbReference type="EMBL" id="JAAGNC010000126">
    <property type="protein sequence ID" value="NEC58764.1"/>
    <property type="molecule type" value="Genomic_DNA"/>
</dbReference>
<accession>A0ABX0BUU0</accession>
<name>A0ABX0BUU0_9PSEU</name>
<evidence type="ECO:0000313" key="1">
    <source>
        <dbReference type="EMBL" id="NEC58764.1"/>
    </source>
</evidence>
<sequence length="440" mass="49242">MKSPSRHADERRALLRELTGEGCLLCRDAESAEHHWRTWYVMETHRDPDYRRRVAHTGGFCDRHTRLLMSTSDSAQVLPGLLGDLVSSALAGTTSGRCDACAKTAASTERRLDAIVRRLDDPEIFAATGRLCNSHLLDLLHSAPWRHAATLAGLAAHQQPVDPSDPDVPVRAALLARAAQVLAENDKRLTQLSTIDRVVDDLGRDCCPGCRNRAQGELRYLSWLLDQDPDRLDPSEPWLCARHLGDATVLDDLGARRVRGLMHQKARARLTQLAERLTAAPRPRPLARLRRSWQPLLRRRFDLAAAELRRPDRHVAETLLHFRHTAPTCSACAAGVVSERRELDLLEAAAGHETVREAWVHGHGLCRDHAPMAAPELAKPVLRSRLALLAWELDETRRTQAWHTRHEPFTPAQSSWPRAVPFLRGNAFLGLTTAEYQDAP</sequence>
<dbReference type="Proteomes" id="UP000470404">
    <property type="component" value="Unassembled WGS sequence"/>
</dbReference>
<organism evidence="1 2">
    <name type="scientific">Amycolatopsis rubida</name>
    <dbReference type="NCBI Taxonomy" id="112413"/>
    <lineage>
        <taxon>Bacteria</taxon>
        <taxon>Bacillati</taxon>
        <taxon>Actinomycetota</taxon>
        <taxon>Actinomycetes</taxon>
        <taxon>Pseudonocardiales</taxon>
        <taxon>Pseudonocardiaceae</taxon>
        <taxon>Amycolatopsis</taxon>
    </lineage>
</organism>
<evidence type="ECO:0000313" key="2">
    <source>
        <dbReference type="Proteomes" id="UP000470404"/>
    </source>
</evidence>
<proteinExistence type="predicted"/>
<evidence type="ECO:0008006" key="3">
    <source>
        <dbReference type="Google" id="ProtNLM"/>
    </source>
</evidence>
<gene>
    <name evidence="1" type="ORF">G3I59_24960</name>
</gene>
<dbReference type="RefSeq" id="WP_067588527.1">
    <property type="nucleotide sequence ID" value="NZ_JAAGNC010000126.1"/>
</dbReference>
<comment type="caution">
    <text evidence="1">The sequence shown here is derived from an EMBL/GenBank/DDBJ whole genome shotgun (WGS) entry which is preliminary data.</text>
</comment>